<name>A0ABR0UI27_REHGL</name>
<evidence type="ECO:0000313" key="2">
    <source>
        <dbReference type="Proteomes" id="UP001318860"/>
    </source>
</evidence>
<proteinExistence type="predicted"/>
<protein>
    <submittedName>
        <fullName evidence="1">Uncharacterized protein</fullName>
    </submittedName>
</protein>
<reference evidence="1 2" key="1">
    <citation type="journal article" date="2021" name="Comput. Struct. Biotechnol. J.">
        <title>De novo genome assembly of the potent medicinal plant Rehmannia glutinosa using nanopore technology.</title>
        <authorList>
            <person name="Ma L."/>
            <person name="Dong C."/>
            <person name="Song C."/>
            <person name="Wang X."/>
            <person name="Zheng X."/>
            <person name="Niu Y."/>
            <person name="Chen S."/>
            <person name="Feng W."/>
        </authorList>
    </citation>
    <scope>NUCLEOTIDE SEQUENCE [LARGE SCALE GENOMIC DNA]</scope>
    <source>
        <strain evidence="1">DH-2019</strain>
    </source>
</reference>
<keyword evidence="2" id="KW-1185">Reference proteome</keyword>
<accession>A0ABR0UI27</accession>
<sequence length="175" mass="19536">MAPSISHLFFNNDTLISGHATTQEAINLKFAIDLYSAASGQCINFEKSGILFSSNTNPSTQSSISRIWQMPEVNSHRMYLGLPSVIEANKKQIFSAILDKCWAKFHGWKEKNLSQAGRIIIIQSVIQSIPAFAMHCFKLPYATIDKIQSLTATFLWSGDPEKCSIKLEELGKTLH</sequence>
<gene>
    <name evidence="1" type="ORF">DH2020_044183</name>
</gene>
<dbReference type="PANTHER" id="PTHR33116:SF86">
    <property type="entry name" value="REVERSE TRANSCRIPTASE DOMAIN-CONTAINING PROTEIN"/>
    <property type="match status" value="1"/>
</dbReference>
<dbReference type="PANTHER" id="PTHR33116">
    <property type="entry name" value="REVERSE TRANSCRIPTASE ZINC-BINDING DOMAIN-CONTAINING PROTEIN-RELATED-RELATED"/>
    <property type="match status" value="1"/>
</dbReference>
<organism evidence="1 2">
    <name type="scientific">Rehmannia glutinosa</name>
    <name type="common">Chinese foxglove</name>
    <dbReference type="NCBI Taxonomy" id="99300"/>
    <lineage>
        <taxon>Eukaryota</taxon>
        <taxon>Viridiplantae</taxon>
        <taxon>Streptophyta</taxon>
        <taxon>Embryophyta</taxon>
        <taxon>Tracheophyta</taxon>
        <taxon>Spermatophyta</taxon>
        <taxon>Magnoliopsida</taxon>
        <taxon>eudicotyledons</taxon>
        <taxon>Gunneridae</taxon>
        <taxon>Pentapetalae</taxon>
        <taxon>asterids</taxon>
        <taxon>lamiids</taxon>
        <taxon>Lamiales</taxon>
        <taxon>Orobanchaceae</taxon>
        <taxon>Rehmannieae</taxon>
        <taxon>Rehmannia</taxon>
    </lineage>
</organism>
<dbReference type="Proteomes" id="UP001318860">
    <property type="component" value="Unassembled WGS sequence"/>
</dbReference>
<dbReference type="EMBL" id="JABTTQ020002789">
    <property type="protein sequence ID" value="KAK6122076.1"/>
    <property type="molecule type" value="Genomic_DNA"/>
</dbReference>
<evidence type="ECO:0000313" key="1">
    <source>
        <dbReference type="EMBL" id="KAK6122076.1"/>
    </source>
</evidence>
<comment type="caution">
    <text evidence="1">The sequence shown here is derived from an EMBL/GenBank/DDBJ whole genome shotgun (WGS) entry which is preliminary data.</text>
</comment>